<accession>A0A3D9QTP1</accession>
<keyword evidence="2" id="KW-1185">Reference proteome</keyword>
<dbReference type="AlphaFoldDB" id="A0A3D9QTP1"/>
<reference evidence="1 2" key="1">
    <citation type="submission" date="2018-08" db="EMBL/GenBank/DDBJ databases">
        <title>Genomic Encyclopedia of Type Strains, Phase III (KMG-III): the genomes of soil and plant-associated and newly described type strains.</title>
        <authorList>
            <person name="Whitman W."/>
        </authorList>
    </citation>
    <scope>NUCLEOTIDE SEQUENCE [LARGE SCALE GENOMIC DNA]</scope>
    <source>
        <strain evidence="1 2">CGMCC 1.10966</strain>
    </source>
</reference>
<sequence length="82" mass="9479">MNAYLLNQKLAQDPLVRNVDSIFSRLRLSPEQFARLSQDPGLKAKSEPIVQRYVNQNKKLIQVTLKGEPSSKTVRSWLRIQE</sequence>
<organism evidence="1 2">
    <name type="scientific">Paenibacillus taihuensis</name>
    <dbReference type="NCBI Taxonomy" id="1156355"/>
    <lineage>
        <taxon>Bacteria</taxon>
        <taxon>Bacillati</taxon>
        <taxon>Bacillota</taxon>
        <taxon>Bacilli</taxon>
        <taxon>Bacillales</taxon>
        <taxon>Paenibacillaceae</taxon>
        <taxon>Paenibacillus</taxon>
    </lineage>
</organism>
<comment type="caution">
    <text evidence="1">The sequence shown here is derived from an EMBL/GenBank/DDBJ whole genome shotgun (WGS) entry which is preliminary data.</text>
</comment>
<evidence type="ECO:0000313" key="2">
    <source>
        <dbReference type="Proteomes" id="UP000256304"/>
    </source>
</evidence>
<evidence type="ECO:0000313" key="1">
    <source>
        <dbReference type="EMBL" id="REE66729.1"/>
    </source>
</evidence>
<dbReference type="Proteomes" id="UP000256304">
    <property type="component" value="Unassembled WGS sequence"/>
</dbReference>
<gene>
    <name evidence="1" type="ORF">A8990_14728</name>
</gene>
<name>A0A3D9QTP1_9BACL</name>
<proteinExistence type="predicted"/>
<protein>
    <submittedName>
        <fullName evidence="1">Uncharacterized protein</fullName>
    </submittedName>
</protein>
<dbReference type="EMBL" id="QTTN01000047">
    <property type="protein sequence ID" value="REE66729.1"/>
    <property type="molecule type" value="Genomic_DNA"/>
</dbReference>